<evidence type="ECO:0000256" key="7">
    <source>
        <dbReference type="ARBA" id="ARBA00022962"/>
    </source>
</evidence>
<comment type="caution">
    <text evidence="13">The sequence shown here is derived from an EMBL/GenBank/DDBJ whole genome shotgun (WGS) entry which is preliminary data.</text>
</comment>
<proteinExistence type="inferred from homology"/>
<dbReference type="SUPFAM" id="SSF52021">
    <property type="entry name" value="Carbamoyl phosphate synthetase, small subunit N-terminal domain"/>
    <property type="match status" value="1"/>
</dbReference>
<dbReference type="PRINTS" id="PR00096">
    <property type="entry name" value="GATASE"/>
</dbReference>
<dbReference type="GO" id="GO:0044205">
    <property type="term" value="P:'de novo' UMP biosynthetic process"/>
    <property type="evidence" value="ECO:0007669"/>
    <property type="project" value="UniProtKB-UniRule"/>
</dbReference>
<evidence type="ECO:0000256" key="4">
    <source>
        <dbReference type="ARBA" id="ARBA00022598"/>
    </source>
</evidence>
<dbReference type="SMART" id="SM01097">
    <property type="entry name" value="CPSase_sm_chain"/>
    <property type="match status" value="1"/>
</dbReference>
<evidence type="ECO:0000256" key="8">
    <source>
        <dbReference type="ARBA" id="ARBA00022975"/>
    </source>
</evidence>
<feature type="binding site" evidence="11">
    <location>
        <position position="250"/>
    </location>
    <ligand>
        <name>L-glutamine</name>
        <dbReference type="ChEBI" id="CHEBI:58359"/>
    </ligand>
</feature>
<organism evidence="13 14">
    <name type="scientific">Enterococcus aquimarinus</name>
    <dbReference type="NCBI Taxonomy" id="328396"/>
    <lineage>
        <taxon>Bacteria</taxon>
        <taxon>Bacillati</taxon>
        <taxon>Bacillota</taxon>
        <taxon>Bacilli</taxon>
        <taxon>Lactobacillales</taxon>
        <taxon>Enterococcaceae</taxon>
        <taxon>Enterococcus</taxon>
    </lineage>
</organism>
<dbReference type="Proteomes" id="UP000182149">
    <property type="component" value="Unassembled WGS sequence"/>
</dbReference>
<accession>A0A1L8QXV9</accession>
<dbReference type="GO" id="GO:0006207">
    <property type="term" value="P:'de novo' pyrimidine nucleobase biosynthetic process"/>
    <property type="evidence" value="ECO:0007669"/>
    <property type="project" value="InterPro"/>
</dbReference>
<comment type="caution">
    <text evidence="11">Lacks conserved residue(s) required for the propagation of feature annotation.</text>
</comment>
<dbReference type="PANTHER" id="PTHR43418">
    <property type="entry name" value="MULTIFUNCTIONAL TRYPTOPHAN BIOSYNTHESIS PROTEIN-RELATED"/>
    <property type="match status" value="1"/>
</dbReference>
<evidence type="ECO:0000256" key="6">
    <source>
        <dbReference type="ARBA" id="ARBA00022840"/>
    </source>
</evidence>
<feature type="binding site" evidence="11">
    <location>
        <position position="247"/>
    </location>
    <ligand>
        <name>L-glutamine</name>
        <dbReference type="ChEBI" id="CHEBI:58359"/>
    </ligand>
</feature>
<keyword evidence="6 11" id="KW-0067">ATP-binding</keyword>
<comment type="pathway">
    <text evidence="1 11">Pyrimidine metabolism; UMP biosynthesis via de novo pathway; (S)-dihydroorotate from bicarbonate: step 1/3.</text>
</comment>
<dbReference type="InterPro" id="IPR036480">
    <property type="entry name" value="CarbP_synth_ssu_N_sf"/>
</dbReference>
<dbReference type="InterPro" id="IPR050472">
    <property type="entry name" value="Anth_synth/Amidotransfase"/>
</dbReference>
<dbReference type="PANTHER" id="PTHR43418:SF7">
    <property type="entry name" value="CARBAMOYL-PHOSPHATE SYNTHASE SMALL CHAIN"/>
    <property type="match status" value="1"/>
</dbReference>
<keyword evidence="4 11" id="KW-0436">Ligase</keyword>
<dbReference type="AlphaFoldDB" id="A0A1L8QXV9"/>
<name>A0A1L8QXV9_9ENTE</name>
<feature type="region of interest" description="CPSase" evidence="11">
    <location>
        <begin position="1"/>
        <end position="170"/>
    </location>
</feature>
<evidence type="ECO:0000313" key="13">
    <source>
        <dbReference type="EMBL" id="OJG12338.1"/>
    </source>
</evidence>
<reference evidence="13 14" key="1">
    <citation type="submission" date="2014-12" db="EMBL/GenBank/DDBJ databases">
        <title>Draft genome sequences of 29 type strains of Enterococci.</title>
        <authorList>
            <person name="Zhong Z."/>
            <person name="Sun Z."/>
            <person name="Liu W."/>
            <person name="Zhang W."/>
            <person name="Zhang H."/>
        </authorList>
    </citation>
    <scope>NUCLEOTIDE SEQUENCE [LARGE SCALE GENOMIC DNA]</scope>
    <source>
        <strain evidence="13 14">DSM 17690</strain>
    </source>
</reference>
<dbReference type="EMBL" id="JXKD01000001">
    <property type="protein sequence ID" value="OJG12338.1"/>
    <property type="molecule type" value="Genomic_DNA"/>
</dbReference>
<keyword evidence="11" id="KW-0028">Amino-acid biosynthesis</keyword>
<feature type="domain" description="Carbamoyl-phosphate synthase small subunit N-terminal" evidence="12">
    <location>
        <begin position="1"/>
        <end position="131"/>
    </location>
</feature>
<protein>
    <recommendedName>
        <fullName evidence="11">Carbamoyl phosphate synthase small chain</fullName>
        <ecNumber evidence="11">6.3.5.5</ecNumber>
    </recommendedName>
    <alternativeName>
        <fullName evidence="11">Carbamoyl phosphate synthetase glutamine chain</fullName>
    </alternativeName>
</protein>
<dbReference type="UniPathway" id="UPA00068">
    <property type="reaction ID" value="UER00171"/>
</dbReference>
<dbReference type="EC" id="6.3.5.5" evidence="11"/>
<evidence type="ECO:0000256" key="2">
    <source>
        <dbReference type="ARBA" id="ARBA00005077"/>
    </source>
</evidence>
<feature type="binding site" evidence="11">
    <location>
        <position position="290"/>
    </location>
    <ligand>
        <name>L-glutamine</name>
        <dbReference type="ChEBI" id="CHEBI:58359"/>
    </ligand>
</feature>
<dbReference type="OrthoDB" id="9804328at2"/>
<comment type="catalytic activity">
    <reaction evidence="10 11">
        <text>L-glutamine + H2O = L-glutamate + NH4(+)</text>
        <dbReference type="Rhea" id="RHEA:15889"/>
        <dbReference type="ChEBI" id="CHEBI:15377"/>
        <dbReference type="ChEBI" id="CHEBI:28938"/>
        <dbReference type="ChEBI" id="CHEBI:29985"/>
        <dbReference type="ChEBI" id="CHEBI:58359"/>
    </reaction>
</comment>
<evidence type="ECO:0000256" key="11">
    <source>
        <dbReference type="HAMAP-Rule" id="MF_01209"/>
    </source>
</evidence>
<feature type="binding site" evidence="11">
    <location>
        <position position="289"/>
    </location>
    <ligand>
        <name>L-glutamine</name>
        <dbReference type="ChEBI" id="CHEBI:58359"/>
    </ligand>
</feature>
<feature type="binding site" evidence="11">
    <location>
        <position position="45"/>
    </location>
    <ligand>
        <name>L-glutamine</name>
        <dbReference type="ChEBI" id="CHEBI:58359"/>
    </ligand>
</feature>
<dbReference type="NCBIfam" id="TIGR01368">
    <property type="entry name" value="CPSaseIIsmall"/>
    <property type="match status" value="1"/>
</dbReference>
<dbReference type="GO" id="GO:0004359">
    <property type="term" value="F:glutaminase activity"/>
    <property type="evidence" value="ECO:0007669"/>
    <property type="project" value="RHEA"/>
</dbReference>
<evidence type="ECO:0000256" key="10">
    <source>
        <dbReference type="ARBA" id="ARBA00049285"/>
    </source>
</evidence>
<dbReference type="FunFam" id="3.50.30.20:FF:000001">
    <property type="entry name" value="Carbamoyl-phosphate synthase small chain"/>
    <property type="match status" value="1"/>
</dbReference>
<comment type="function">
    <text evidence="11">Small subunit of the glutamine-dependent carbamoyl phosphate synthetase (CPSase). CPSase catalyzes the formation of carbamoyl phosphate from the ammonia moiety of glutamine, carbonate, and phosphate donated by ATP, constituting the first step of 2 biosynthetic pathways, one leading to arginine and/or urea and the other to pyrimidine nucleotides. The small subunit (glutamine amidotransferase) binds and cleaves glutamine to supply the large subunit with the substrate ammonia.</text>
</comment>
<keyword evidence="7 11" id="KW-0315">Glutamine amidotransferase</keyword>
<dbReference type="RefSeq" id="WP_071873816.1">
    <property type="nucleotide sequence ID" value="NZ_JBHSHF010000002.1"/>
</dbReference>
<dbReference type="PROSITE" id="PS51273">
    <property type="entry name" value="GATASE_TYPE_1"/>
    <property type="match status" value="1"/>
</dbReference>
<evidence type="ECO:0000313" key="14">
    <source>
        <dbReference type="Proteomes" id="UP000182149"/>
    </source>
</evidence>
<comment type="similarity">
    <text evidence="3 11">Belongs to the CarA family.</text>
</comment>
<dbReference type="GO" id="GO:0006526">
    <property type="term" value="P:L-arginine biosynthetic process"/>
    <property type="evidence" value="ECO:0007669"/>
    <property type="project" value="UniProtKB-UniRule"/>
</dbReference>
<dbReference type="Gene3D" id="3.40.50.880">
    <property type="match status" value="1"/>
</dbReference>
<dbReference type="InterPro" id="IPR006274">
    <property type="entry name" value="CarbamoylP_synth_ssu"/>
</dbReference>
<dbReference type="InterPro" id="IPR029062">
    <property type="entry name" value="Class_I_gatase-like"/>
</dbReference>
<dbReference type="GO" id="GO:0004088">
    <property type="term" value="F:carbamoyl-phosphate synthase (glutamine-hydrolyzing) activity"/>
    <property type="evidence" value="ECO:0007669"/>
    <property type="project" value="UniProtKB-UniRule"/>
</dbReference>
<keyword evidence="11" id="KW-0055">Arginine biosynthesis</keyword>
<feature type="active site" evidence="11">
    <location>
        <position position="332"/>
    </location>
</feature>
<comment type="catalytic activity">
    <reaction evidence="9 11">
        <text>hydrogencarbonate + L-glutamine + 2 ATP + H2O = carbamoyl phosphate + L-glutamate + 2 ADP + phosphate + 2 H(+)</text>
        <dbReference type="Rhea" id="RHEA:18633"/>
        <dbReference type="ChEBI" id="CHEBI:15377"/>
        <dbReference type="ChEBI" id="CHEBI:15378"/>
        <dbReference type="ChEBI" id="CHEBI:17544"/>
        <dbReference type="ChEBI" id="CHEBI:29985"/>
        <dbReference type="ChEBI" id="CHEBI:30616"/>
        <dbReference type="ChEBI" id="CHEBI:43474"/>
        <dbReference type="ChEBI" id="CHEBI:58228"/>
        <dbReference type="ChEBI" id="CHEBI:58359"/>
        <dbReference type="ChEBI" id="CHEBI:456216"/>
        <dbReference type="EC" id="6.3.5.5"/>
    </reaction>
</comment>
<evidence type="ECO:0000256" key="3">
    <source>
        <dbReference type="ARBA" id="ARBA00007800"/>
    </source>
</evidence>
<evidence type="ECO:0000256" key="9">
    <source>
        <dbReference type="ARBA" id="ARBA00048816"/>
    </source>
</evidence>
<dbReference type="HAMAP" id="MF_01209">
    <property type="entry name" value="CPSase_S_chain"/>
    <property type="match status" value="1"/>
</dbReference>
<gene>
    <name evidence="11" type="primary">carA</name>
    <name evidence="13" type="ORF">RU93_GL000268</name>
</gene>
<keyword evidence="5 11" id="KW-0547">Nucleotide-binding</keyword>
<sequence length="358" mass="39447">MKRWLILEDGTYFEGEGFGGTSNVIGEIVFTTGMTGYQETITSQSTNGQIVTFTYPLIGNCGINRDDFESLSPTCKGIVVKEHARLASNWRSQMTLDEFLTRKGIPGIAGIDTRALTRKIREKGTMKASIVDASDEFHHAYDQLKAAVLPTNQVEQVSTVKPYPCPGIGHNVVILDLGLKHSTMQELVKRECNLTVLPFNATAEEILELSPDGVLLTNGPGNPKNLPTLVEMVKEIQGKVPLFGIALGHQIFALANGADTYKMTFGHHGNHPVRQLETGKVHFSAQGHGFAVEKTSVDPDQLTVTYLEINDQSIEGLKHNKYPAFSVQFQPDASPGTHDALYVFDEFIAMMDTWKEHN</sequence>
<evidence type="ECO:0000259" key="12">
    <source>
        <dbReference type="SMART" id="SM01097"/>
    </source>
</evidence>
<feature type="binding site" evidence="11">
    <location>
        <position position="221"/>
    </location>
    <ligand>
        <name>L-glutamine</name>
        <dbReference type="ChEBI" id="CHEBI:58359"/>
    </ligand>
</feature>
<evidence type="ECO:0000256" key="5">
    <source>
        <dbReference type="ARBA" id="ARBA00022741"/>
    </source>
</evidence>
<keyword evidence="8 11" id="KW-0665">Pyrimidine biosynthesis</keyword>
<dbReference type="InterPro" id="IPR017926">
    <property type="entry name" value="GATASE"/>
</dbReference>
<dbReference type="InterPro" id="IPR035686">
    <property type="entry name" value="CPSase_GATase1"/>
</dbReference>
<comment type="pathway">
    <text evidence="2 11">Amino-acid biosynthesis; L-arginine biosynthesis; carbamoyl phosphate from bicarbonate: step 1/1.</text>
</comment>
<dbReference type="Gene3D" id="3.50.30.20">
    <property type="entry name" value="Carbamoyl-phosphate synthase small subunit, N-terminal domain"/>
    <property type="match status" value="1"/>
</dbReference>
<dbReference type="InterPro" id="IPR002474">
    <property type="entry name" value="CarbamoylP_synth_ssu_N"/>
</dbReference>
<keyword evidence="14" id="KW-1185">Reference proteome</keyword>
<dbReference type="STRING" id="328396.RU93_GL000268"/>
<dbReference type="PRINTS" id="PR00099">
    <property type="entry name" value="CPSGATASE"/>
</dbReference>
<dbReference type="SUPFAM" id="SSF52317">
    <property type="entry name" value="Class I glutamine amidotransferase-like"/>
    <property type="match status" value="1"/>
</dbReference>
<dbReference type="Pfam" id="PF00988">
    <property type="entry name" value="CPSase_sm_chain"/>
    <property type="match status" value="1"/>
</dbReference>
<dbReference type="GO" id="GO:0005524">
    <property type="term" value="F:ATP binding"/>
    <property type="evidence" value="ECO:0007669"/>
    <property type="project" value="UniProtKB-UniRule"/>
</dbReference>
<dbReference type="NCBIfam" id="NF009475">
    <property type="entry name" value="PRK12838.1"/>
    <property type="match status" value="1"/>
</dbReference>
<comment type="subunit">
    <text evidence="11">Composed of two chains; the small (or glutamine) chain promotes the hydrolysis of glutamine to ammonia, which is used by the large (or ammonia) chain to synthesize carbamoyl phosphate. Tetramer of heterodimers (alpha,beta)4.</text>
</comment>
<evidence type="ECO:0000256" key="1">
    <source>
        <dbReference type="ARBA" id="ARBA00004812"/>
    </source>
</evidence>
<dbReference type="CDD" id="cd01744">
    <property type="entry name" value="GATase1_CPSase"/>
    <property type="match status" value="1"/>
</dbReference>
<dbReference type="GO" id="GO:0006541">
    <property type="term" value="P:glutamine metabolic process"/>
    <property type="evidence" value="ECO:0007669"/>
    <property type="project" value="InterPro"/>
</dbReference>
<feature type="binding site" evidence="11">
    <location>
        <position position="219"/>
    </location>
    <ligand>
        <name>L-glutamine</name>
        <dbReference type="ChEBI" id="CHEBI:58359"/>
    </ligand>
</feature>
<dbReference type="Pfam" id="PF00117">
    <property type="entry name" value="GATase"/>
    <property type="match status" value="1"/>
</dbReference>
<dbReference type="UniPathway" id="UPA00070">
    <property type="reaction ID" value="UER00115"/>
</dbReference>